<organism evidence="3 4">
    <name type="scientific">Dyadobacter flavalbus</name>
    <dbReference type="NCBI Taxonomy" id="2579942"/>
    <lineage>
        <taxon>Bacteria</taxon>
        <taxon>Pseudomonadati</taxon>
        <taxon>Bacteroidota</taxon>
        <taxon>Cytophagia</taxon>
        <taxon>Cytophagales</taxon>
        <taxon>Spirosomataceae</taxon>
        <taxon>Dyadobacter</taxon>
    </lineage>
</organism>
<dbReference type="PANTHER" id="PTHR30383">
    <property type="entry name" value="THIOESTERASE 1/PROTEASE 1/LYSOPHOSPHOLIPASE L1"/>
    <property type="match status" value="1"/>
</dbReference>
<feature type="domain" description="SGNH hydrolase-type esterase" evidence="2">
    <location>
        <begin position="26"/>
        <end position="196"/>
    </location>
</feature>
<dbReference type="AlphaFoldDB" id="A0A5M8Q9Q1"/>
<protein>
    <submittedName>
        <fullName evidence="3">SGNH/GDSL hydrolase family protein</fullName>
    </submittedName>
</protein>
<proteinExistence type="predicted"/>
<evidence type="ECO:0000313" key="3">
    <source>
        <dbReference type="EMBL" id="KAA6431580.1"/>
    </source>
</evidence>
<dbReference type="InterPro" id="IPR013830">
    <property type="entry name" value="SGNH_hydro"/>
</dbReference>
<dbReference type="CDD" id="cd00229">
    <property type="entry name" value="SGNH_hydrolase"/>
    <property type="match status" value="1"/>
</dbReference>
<keyword evidence="4" id="KW-1185">Reference proteome</keyword>
<reference evidence="3 4" key="1">
    <citation type="submission" date="2019-05" db="EMBL/GenBank/DDBJ databases">
        <authorList>
            <person name="Qu J.-H."/>
        </authorList>
    </citation>
    <scope>NUCLEOTIDE SEQUENCE [LARGE SCALE GENOMIC DNA]</scope>
    <source>
        <strain evidence="3 4">NS28</strain>
    </source>
</reference>
<sequence length="285" mass="31958">MKKFLLFFALLLLMAGAGPRKISWVAIGDSITYLNDHQNETGNRITKGYMTLISEKYPFVSYINQGHNGWTSVNIADKINELGLVKADVYTVFLGTNDWWQGKKLGTISDYEQQTGTGTVYGSFRVITDKLKKLNKKASVILITPMQRGDFVYINGAKNNAYGSYKPKNGQTLEQFANAIMEIGKFEKYPVLDLYHESGITLENMVHFKRLKDPASGGPASGGPAPGEYTNYTYPEYTNIPFDPEKDEYPYPPEAVNMTYDGLHPSDKGYAIIAEKLAEKWKGLK</sequence>
<keyword evidence="1" id="KW-0732">Signal</keyword>
<evidence type="ECO:0000256" key="1">
    <source>
        <dbReference type="SAM" id="SignalP"/>
    </source>
</evidence>
<dbReference type="SUPFAM" id="SSF52266">
    <property type="entry name" value="SGNH hydrolase"/>
    <property type="match status" value="1"/>
</dbReference>
<gene>
    <name evidence="3" type="ORF">FEM33_25065</name>
</gene>
<evidence type="ECO:0000313" key="4">
    <source>
        <dbReference type="Proteomes" id="UP000323994"/>
    </source>
</evidence>
<feature type="chain" id="PRO_5024305358" evidence="1">
    <location>
        <begin position="18"/>
        <end position="285"/>
    </location>
</feature>
<keyword evidence="3" id="KW-0378">Hydrolase</keyword>
<feature type="signal peptide" evidence="1">
    <location>
        <begin position="1"/>
        <end position="17"/>
    </location>
</feature>
<name>A0A5M8Q9Q1_9BACT</name>
<dbReference type="Gene3D" id="3.40.50.1110">
    <property type="entry name" value="SGNH hydrolase"/>
    <property type="match status" value="1"/>
</dbReference>
<dbReference type="EMBL" id="VBSN01000073">
    <property type="protein sequence ID" value="KAA6431580.1"/>
    <property type="molecule type" value="Genomic_DNA"/>
</dbReference>
<dbReference type="Proteomes" id="UP000323994">
    <property type="component" value="Unassembled WGS sequence"/>
</dbReference>
<dbReference type="RefSeq" id="WP_139014708.1">
    <property type="nucleotide sequence ID" value="NZ_VBSN01000073.1"/>
</dbReference>
<dbReference type="OrthoDB" id="1246242at2"/>
<accession>A0A5M8Q9Q1</accession>
<comment type="caution">
    <text evidence="3">The sequence shown here is derived from an EMBL/GenBank/DDBJ whole genome shotgun (WGS) entry which is preliminary data.</text>
</comment>
<dbReference type="GO" id="GO:0004622">
    <property type="term" value="F:phosphatidylcholine lysophospholipase activity"/>
    <property type="evidence" value="ECO:0007669"/>
    <property type="project" value="TreeGrafter"/>
</dbReference>
<dbReference type="Pfam" id="PF13472">
    <property type="entry name" value="Lipase_GDSL_2"/>
    <property type="match status" value="1"/>
</dbReference>
<dbReference type="PANTHER" id="PTHR30383:SF5">
    <property type="entry name" value="SGNH HYDROLASE-TYPE ESTERASE DOMAIN-CONTAINING PROTEIN"/>
    <property type="match status" value="1"/>
</dbReference>
<evidence type="ECO:0000259" key="2">
    <source>
        <dbReference type="Pfam" id="PF13472"/>
    </source>
</evidence>
<dbReference type="InterPro" id="IPR051532">
    <property type="entry name" value="Ester_Hydrolysis_Enzymes"/>
</dbReference>
<dbReference type="InterPro" id="IPR036514">
    <property type="entry name" value="SGNH_hydro_sf"/>
</dbReference>